<name>U9TQT6_RHIID</name>
<accession>U9TQT6</accession>
<sequence>MSNFEKFKFVINSIYNSKVFLNKDGTLEELEKIFFKCQHLEAICMDDKINYTRKGKKTLQLYYQFIDCPRDSDIAHMTLMILELLYHMAI</sequence>
<dbReference type="HOGENOM" id="CLU_2441991_0_0_1"/>
<protein>
    <submittedName>
        <fullName evidence="1">Uncharacterized protein</fullName>
    </submittedName>
</protein>
<organism evidence="1">
    <name type="scientific">Rhizophagus irregularis (strain DAOM 181602 / DAOM 197198 / MUCL 43194)</name>
    <name type="common">Arbuscular mycorrhizal fungus</name>
    <name type="synonym">Glomus intraradices</name>
    <dbReference type="NCBI Taxonomy" id="747089"/>
    <lineage>
        <taxon>Eukaryota</taxon>
        <taxon>Fungi</taxon>
        <taxon>Fungi incertae sedis</taxon>
        <taxon>Mucoromycota</taxon>
        <taxon>Glomeromycotina</taxon>
        <taxon>Glomeromycetes</taxon>
        <taxon>Glomerales</taxon>
        <taxon>Glomeraceae</taxon>
        <taxon>Rhizophagus</taxon>
    </lineage>
</organism>
<proteinExistence type="predicted"/>
<reference evidence="1" key="1">
    <citation type="submission" date="2013-07" db="EMBL/GenBank/DDBJ databases">
        <title>The genome of an arbuscular mycorrhizal fungus provides insights into the evolution of the oldest plant symbiosis.</title>
        <authorList>
            <consortium name="DOE Joint Genome Institute"/>
            <person name="Tisserant E."/>
            <person name="Malbreil M."/>
            <person name="Kuo A."/>
            <person name="Kohler A."/>
            <person name="Symeonidi A."/>
            <person name="Balestrini R."/>
            <person name="Charron P."/>
            <person name="Duensing N."/>
            <person name="Frei-dit-Frey N."/>
            <person name="Gianinazzi-Pearson V."/>
            <person name="Gilbert B."/>
            <person name="Handa Y."/>
            <person name="Hijri M."/>
            <person name="Kaul R."/>
            <person name="Kawaguchi M."/>
            <person name="Krajinski F."/>
            <person name="Lammers P."/>
            <person name="Lapierre D."/>
            <person name="Masclaux F.G."/>
            <person name="Murat C."/>
            <person name="Morin E."/>
            <person name="Ndikumana S."/>
            <person name="Pagni M."/>
            <person name="Petitpierre D."/>
            <person name="Requena N."/>
            <person name="Rosikiewicz P."/>
            <person name="Riley R."/>
            <person name="Saito K."/>
            <person name="San Clemente H."/>
            <person name="Shapiro H."/>
            <person name="van Tuinen D."/>
            <person name="Becard G."/>
            <person name="Bonfante P."/>
            <person name="Paszkowski U."/>
            <person name="Shachar-Hill Y."/>
            <person name="Young J.P."/>
            <person name="Sanders I.R."/>
            <person name="Henrissat B."/>
            <person name="Rensing S.A."/>
            <person name="Grigoriev I.V."/>
            <person name="Corradi N."/>
            <person name="Roux C."/>
            <person name="Martin F."/>
        </authorList>
    </citation>
    <scope>NUCLEOTIDE SEQUENCE</scope>
    <source>
        <strain evidence="1">DAOM 197198</strain>
    </source>
</reference>
<dbReference type="AlphaFoldDB" id="U9TQT6"/>
<dbReference type="EMBL" id="KI288940">
    <property type="protein sequence ID" value="ESA08668.1"/>
    <property type="molecule type" value="Genomic_DNA"/>
</dbReference>
<gene>
    <name evidence="1" type="ORF">GLOINDRAFT_31435</name>
</gene>
<evidence type="ECO:0000313" key="1">
    <source>
        <dbReference type="EMBL" id="ESA08668.1"/>
    </source>
</evidence>